<keyword evidence="3" id="KW-1185">Reference proteome</keyword>
<dbReference type="RefSeq" id="WP_030004911.1">
    <property type="nucleotide sequence ID" value="NC_022549.1"/>
</dbReference>
<dbReference type="InterPro" id="IPR002725">
    <property type="entry name" value="YgjP-like_metallopeptidase"/>
</dbReference>
<protein>
    <recommendedName>
        <fullName evidence="1">YgjP-like metallopeptidase domain-containing protein</fullName>
    </recommendedName>
</protein>
<dbReference type="Pfam" id="PF01863">
    <property type="entry name" value="YgjP-like"/>
    <property type="match status" value="1"/>
</dbReference>
<evidence type="ECO:0000313" key="3">
    <source>
        <dbReference type="Proteomes" id="UP000032737"/>
    </source>
</evidence>
<sequence>MFKVKKDNKEIIVELKTKPNKNTYFKIKQDRLVVTKSKFIKEEVIKAYIFDNFDRIYNKISAVKDRMIKDDLANEFMLFGKTYQLNTNLTTEFSYRIEENQINLCINEGISLAKAKEMILEEMLLKEVNHIESKIRFNLQKLGVKPRPYRIKMLKSKFGSYHRYKDEITLNLYLAKLNPIYLEYVMYHEYAHVLVFNHQKAFYDVLDQWMPRHKEIQKALKKHHI</sequence>
<name>U4KT45_9MOLU</name>
<dbReference type="EMBL" id="FO681348">
    <property type="protein sequence ID" value="CCV66049.1"/>
    <property type="molecule type" value="Genomic_DNA"/>
</dbReference>
<dbReference type="PANTHER" id="PTHR30399:SF1">
    <property type="entry name" value="UTP PYROPHOSPHATASE"/>
    <property type="match status" value="1"/>
</dbReference>
<dbReference type="CDD" id="cd07344">
    <property type="entry name" value="M48_yhfN_like"/>
    <property type="match status" value="1"/>
</dbReference>
<gene>
    <name evidence="2" type="ORF">BN85310280</name>
</gene>
<proteinExistence type="predicted"/>
<organism evidence="2 3">
    <name type="scientific">Acholeplasma brassicae</name>
    <dbReference type="NCBI Taxonomy" id="61635"/>
    <lineage>
        <taxon>Bacteria</taxon>
        <taxon>Bacillati</taxon>
        <taxon>Mycoplasmatota</taxon>
        <taxon>Mollicutes</taxon>
        <taxon>Acholeplasmatales</taxon>
        <taxon>Acholeplasmataceae</taxon>
        <taxon>Acholeplasma</taxon>
    </lineage>
</organism>
<dbReference type="HOGENOM" id="CLU_065947_1_1_14"/>
<dbReference type="Proteomes" id="UP000032737">
    <property type="component" value="Chromosome"/>
</dbReference>
<dbReference type="InterPro" id="IPR053136">
    <property type="entry name" value="UTP_pyrophosphatase-like"/>
</dbReference>
<dbReference type="STRING" id="61635.BN85310280"/>
<dbReference type="PANTHER" id="PTHR30399">
    <property type="entry name" value="UNCHARACTERIZED PROTEIN YGJP"/>
    <property type="match status" value="1"/>
</dbReference>
<evidence type="ECO:0000259" key="1">
    <source>
        <dbReference type="Pfam" id="PF01863"/>
    </source>
</evidence>
<dbReference type="AlphaFoldDB" id="U4KT45"/>
<evidence type="ECO:0000313" key="2">
    <source>
        <dbReference type="EMBL" id="CCV66049.1"/>
    </source>
</evidence>
<reference evidence="2 3" key="1">
    <citation type="journal article" date="2013" name="J. Mol. Microbiol. Biotechnol.">
        <title>Analysis of the Complete Genomes of Acholeplasma brassicae , A. palmae and A. laidlawii and Their Comparison to the Obligate Parasites from ' Candidatus Phytoplasma'.</title>
        <authorList>
            <person name="Kube M."/>
            <person name="Siewert C."/>
            <person name="Migdoll A.M."/>
            <person name="Duduk B."/>
            <person name="Holz S."/>
            <person name="Rabus R."/>
            <person name="Seemuller E."/>
            <person name="Mitrovic J."/>
            <person name="Muller I."/>
            <person name="Buttner C."/>
            <person name="Reinhardt R."/>
        </authorList>
    </citation>
    <scope>NUCLEOTIDE SEQUENCE [LARGE SCALE GENOMIC DNA]</scope>
    <source>
        <strain evidence="3">0502</strain>
    </source>
</reference>
<dbReference type="Gene3D" id="3.30.2010.10">
    <property type="entry name" value="Metalloproteases ('zincins'), catalytic domain"/>
    <property type="match status" value="1"/>
</dbReference>
<dbReference type="OrthoDB" id="9811177at2"/>
<dbReference type="KEGG" id="abra:BN85310280"/>
<feature type="domain" description="YgjP-like metallopeptidase" evidence="1">
    <location>
        <begin position="21"/>
        <end position="223"/>
    </location>
</feature>
<accession>U4KT45</accession>